<feature type="domain" description="HTH gntR-type" evidence="4">
    <location>
        <begin position="12"/>
        <end position="82"/>
    </location>
</feature>
<dbReference type="PRINTS" id="PR00035">
    <property type="entry name" value="HTHGNTR"/>
</dbReference>
<proteinExistence type="predicted"/>
<dbReference type="RefSeq" id="WP_254572327.1">
    <property type="nucleotide sequence ID" value="NZ_CP098502.1"/>
</dbReference>
<keyword evidence="3" id="KW-0804">Transcription</keyword>
<dbReference type="Pfam" id="PF07729">
    <property type="entry name" value="FCD"/>
    <property type="match status" value="1"/>
</dbReference>
<dbReference type="InterPro" id="IPR008920">
    <property type="entry name" value="TF_FadR/GntR_C"/>
</dbReference>
<reference evidence="5 6" key="1">
    <citation type="submission" date="2022-06" db="EMBL/GenBank/DDBJ databases">
        <title>Paraconexibacter antarcticus.</title>
        <authorList>
            <person name="Kim C.S."/>
        </authorList>
    </citation>
    <scope>NUCLEOTIDE SEQUENCE [LARGE SCALE GENOMIC DNA]</scope>
    <source>
        <strain evidence="5 6">02-257</strain>
    </source>
</reference>
<evidence type="ECO:0000256" key="1">
    <source>
        <dbReference type="ARBA" id="ARBA00023015"/>
    </source>
</evidence>
<dbReference type="CDD" id="cd07377">
    <property type="entry name" value="WHTH_GntR"/>
    <property type="match status" value="1"/>
</dbReference>
<dbReference type="Pfam" id="PF00392">
    <property type="entry name" value="GntR"/>
    <property type="match status" value="1"/>
</dbReference>
<dbReference type="SUPFAM" id="SSF46785">
    <property type="entry name" value="Winged helix' DNA-binding domain"/>
    <property type="match status" value="1"/>
</dbReference>
<dbReference type="InterPro" id="IPR011711">
    <property type="entry name" value="GntR_C"/>
</dbReference>
<dbReference type="InterPro" id="IPR036390">
    <property type="entry name" value="WH_DNA-bd_sf"/>
</dbReference>
<dbReference type="Gene3D" id="1.10.10.10">
    <property type="entry name" value="Winged helix-like DNA-binding domain superfamily/Winged helix DNA-binding domain"/>
    <property type="match status" value="1"/>
</dbReference>
<dbReference type="SUPFAM" id="SSF48008">
    <property type="entry name" value="GntR ligand-binding domain-like"/>
    <property type="match status" value="1"/>
</dbReference>
<evidence type="ECO:0000313" key="6">
    <source>
        <dbReference type="Proteomes" id="UP001056035"/>
    </source>
</evidence>
<organism evidence="5 6">
    <name type="scientific">Paraconexibacter antarcticus</name>
    <dbReference type="NCBI Taxonomy" id="2949664"/>
    <lineage>
        <taxon>Bacteria</taxon>
        <taxon>Bacillati</taxon>
        <taxon>Actinomycetota</taxon>
        <taxon>Thermoleophilia</taxon>
        <taxon>Solirubrobacterales</taxon>
        <taxon>Paraconexibacteraceae</taxon>
        <taxon>Paraconexibacter</taxon>
    </lineage>
</organism>
<accession>A0ABY5DUH1</accession>
<evidence type="ECO:0000259" key="4">
    <source>
        <dbReference type="PROSITE" id="PS50949"/>
    </source>
</evidence>
<keyword evidence="6" id="KW-1185">Reference proteome</keyword>
<dbReference type="SMART" id="SM00345">
    <property type="entry name" value="HTH_GNTR"/>
    <property type="match status" value="1"/>
</dbReference>
<name>A0ABY5DUH1_9ACTN</name>
<dbReference type="InterPro" id="IPR036388">
    <property type="entry name" value="WH-like_DNA-bd_sf"/>
</dbReference>
<evidence type="ECO:0000256" key="2">
    <source>
        <dbReference type="ARBA" id="ARBA00023125"/>
    </source>
</evidence>
<dbReference type="EMBL" id="CP098502">
    <property type="protein sequence ID" value="UTI65648.1"/>
    <property type="molecule type" value="Genomic_DNA"/>
</dbReference>
<sequence length="262" mass="29276">MSALIFSPVQTRRTFEEAVEQIAERIQLGELRVGDQLPPERALAAQMQISRPTVREALKILADSGVIEVRPGPTGGAFVRSEFVPREVIQRRSDLRLHEVGGVLEARRLLEPRVAQLAAVHGTEPDFEAMERTIALQVKLAESAGSELIAHEDRFLGLDQRFHLAIARATGNSTIVGLMRTLLRRLDIARDMAMHEPPTVEWSLDIHRQTVDAIRSGDMARIEVVMDEHLAELERAWERDLDPMRPGIRDLPHALRPAAGAP</sequence>
<keyword evidence="1" id="KW-0805">Transcription regulation</keyword>
<keyword evidence="2" id="KW-0238">DNA-binding</keyword>
<gene>
    <name evidence="5" type="ORF">NBH00_05415</name>
</gene>
<evidence type="ECO:0000256" key="3">
    <source>
        <dbReference type="ARBA" id="ARBA00023163"/>
    </source>
</evidence>
<dbReference type="Proteomes" id="UP001056035">
    <property type="component" value="Chromosome"/>
</dbReference>
<evidence type="ECO:0000313" key="5">
    <source>
        <dbReference type="EMBL" id="UTI65648.1"/>
    </source>
</evidence>
<dbReference type="InterPro" id="IPR000524">
    <property type="entry name" value="Tscrpt_reg_HTH_GntR"/>
</dbReference>
<dbReference type="PROSITE" id="PS50949">
    <property type="entry name" value="HTH_GNTR"/>
    <property type="match status" value="1"/>
</dbReference>
<dbReference type="PANTHER" id="PTHR43537">
    <property type="entry name" value="TRANSCRIPTIONAL REGULATOR, GNTR FAMILY"/>
    <property type="match status" value="1"/>
</dbReference>
<dbReference type="SMART" id="SM00895">
    <property type="entry name" value="FCD"/>
    <property type="match status" value="1"/>
</dbReference>
<protein>
    <submittedName>
        <fullName evidence="5">FCD domain-containing protein</fullName>
    </submittedName>
</protein>
<dbReference type="PANTHER" id="PTHR43537:SF5">
    <property type="entry name" value="UXU OPERON TRANSCRIPTIONAL REGULATOR"/>
    <property type="match status" value="1"/>
</dbReference>
<dbReference type="Gene3D" id="1.20.120.530">
    <property type="entry name" value="GntR ligand-binding domain-like"/>
    <property type="match status" value="1"/>
</dbReference>